<organism evidence="6 7">
    <name type="scientific">Salinarimonas soli</name>
    <dbReference type="NCBI Taxonomy" id="1638099"/>
    <lineage>
        <taxon>Bacteria</taxon>
        <taxon>Pseudomonadati</taxon>
        <taxon>Pseudomonadota</taxon>
        <taxon>Alphaproteobacteria</taxon>
        <taxon>Hyphomicrobiales</taxon>
        <taxon>Salinarimonadaceae</taxon>
        <taxon>Salinarimonas</taxon>
    </lineage>
</organism>
<dbReference type="InterPro" id="IPR013785">
    <property type="entry name" value="Aldolase_TIM"/>
</dbReference>
<comment type="caution">
    <text evidence="6">The sequence shown here is derived from an EMBL/GenBank/DDBJ whole genome shotgun (WGS) entry which is preliminary data.</text>
</comment>
<comment type="pathway">
    <text evidence="1">Carbohydrate acid metabolism.</text>
</comment>
<dbReference type="CDD" id="cd00452">
    <property type="entry name" value="KDPG_aldolase"/>
    <property type="match status" value="1"/>
</dbReference>
<dbReference type="Proteomes" id="UP000323142">
    <property type="component" value="Unassembled WGS sequence"/>
</dbReference>
<dbReference type="OrthoDB" id="9805177at2"/>
<dbReference type="EMBL" id="VUOA01000019">
    <property type="protein sequence ID" value="KAA2237571.1"/>
    <property type="molecule type" value="Genomic_DNA"/>
</dbReference>
<dbReference type="SUPFAM" id="SSF51569">
    <property type="entry name" value="Aldolase"/>
    <property type="match status" value="1"/>
</dbReference>
<dbReference type="NCBIfam" id="NF004325">
    <property type="entry name" value="PRK05718.1"/>
    <property type="match status" value="1"/>
</dbReference>
<accession>A0A5B2VEN6</accession>
<keyword evidence="4 6" id="KW-0456">Lyase</keyword>
<comment type="similarity">
    <text evidence="2">Belongs to the KHG/KDPG aldolase family.</text>
</comment>
<dbReference type="InterPro" id="IPR000887">
    <property type="entry name" value="Aldlse_KDPG_KHG"/>
</dbReference>
<dbReference type="Gene3D" id="3.20.20.70">
    <property type="entry name" value="Aldolase class I"/>
    <property type="match status" value="1"/>
</dbReference>
<dbReference type="GO" id="GO:0008700">
    <property type="term" value="F:(R,S)-4-hydroxy-2-oxoglutarate aldolase activity"/>
    <property type="evidence" value="ECO:0007669"/>
    <property type="project" value="UniProtKB-EC"/>
</dbReference>
<keyword evidence="5" id="KW-0119">Carbohydrate metabolism</keyword>
<dbReference type="AlphaFoldDB" id="A0A5B2VEN6"/>
<evidence type="ECO:0000256" key="5">
    <source>
        <dbReference type="ARBA" id="ARBA00023277"/>
    </source>
</evidence>
<evidence type="ECO:0000256" key="4">
    <source>
        <dbReference type="ARBA" id="ARBA00023239"/>
    </source>
</evidence>
<evidence type="ECO:0000313" key="6">
    <source>
        <dbReference type="EMBL" id="KAA2237571.1"/>
    </source>
</evidence>
<evidence type="ECO:0000256" key="2">
    <source>
        <dbReference type="ARBA" id="ARBA00006906"/>
    </source>
</evidence>
<dbReference type="Pfam" id="PF01081">
    <property type="entry name" value="Aldolase"/>
    <property type="match status" value="1"/>
</dbReference>
<evidence type="ECO:0000256" key="3">
    <source>
        <dbReference type="ARBA" id="ARBA00011233"/>
    </source>
</evidence>
<dbReference type="EC" id="4.1.2.14" evidence="6"/>
<name>A0A5B2VEN6_9HYPH</name>
<comment type="subunit">
    <text evidence="3">Homotrimer.</text>
</comment>
<evidence type="ECO:0000256" key="1">
    <source>
        <dbReference type="ARBA" id="ARBA00004761"/>
    </source>
</evidence>
<dbReference type="GO" id="GO:0008675">
    <property type="term" value="F:2-dehydro-3-deoxy-phosphogluconate aldolase activity"/>
    <property type="evidence" value="ECO:0007669"/>
    <property type="project" value="UniProtKB-EC"/>
</dbReference>
<proteinExistence type="inferred from homology"/>
<dbReference type="NCBIfam" id="TIGR01182">
    <property type="entry name" value="eda"/>
    <property type="match status" value="1"/>
</dbReference>
<evidence type="ECO:0000313" key="7">
    <source>
        <dbReference type="Proteomes" id="UP000323142"/>
    </source>
</evidence>
<keyword evidence="7" id="KW-1185">Reference proteome</keyword>
<protein>
    <submittedName>
        <fullName evidence="6">Bifunctional 4-hydroxy-2-oxoglutarate aldolase/2-dehydro-3-deoxy-phosphogluconate aldolase</fullName>
        <ecNumber evidence="6">4.1.2.14</ecNumber>
        <ecNumber evidence="6">4.1.3.16</ecNumber>
    </submittedName>
</protein>
<dbReference type="PANTHER" id="PTHR30246">
    <property type="entry name" value="2-KETO-3-DEOXY-6-PHOSPHOGLUCONATE ALDOLASE"/>
    <property type="match status" value="1"/>
</dbReference>
<dbReference type="EC" id="4.1.3.16" evidence="6"/>
<dbReference type="RefSeq" id="WP_149817494.1">
    <property type="nucleotide sequence ID" value="NZ_VUOA01000019.1"/>
</dbReference>
<gene>
    <name evidence="6" type="primary">eda</name>
    <name evidence="6" type="ORF">F0L46_11355</name>
</gene>
<reference evidence="6 7" key="2">
    <citation type="submission" date="2019-09" db="EMBL/GenBank/DDBJ databases">
        <authorList>
            <person name="Jin C."/>
        </authorList>
    </citation>
    <scope>NUCLEOTIDE SEQUENCE [LARGE SCALE GENOMIC DNA]</scope>
    <source>
        <strain evidence="6 7">BN140002</strain>
    </source>
</reference>
<reference evidence="6 7" key="1">
    <citation type="submission" date="2019-09" db="EMBL/GenBank/DDBJ databases">
        <title>Salinarimonas rosea gen. nov., sp. nov., a new member of the a-2 subgroup of the Proteobacteria.</title>
        <authorList>
            <person name="Liu J."/>
        </authorList>
    </citation>
    <scope>NUCLEOTIDE SEQUENCE [LARGE SCALE GENOMIC DNA]</scope>
    <source>
        <strain evidence="6 7">BN140002</strain>
    </source>
</reference>
<sequence>MTAPIDLAGLLTRTRIVPVLVVDDLSSAVPLARALVKGGLPVLEITMRTPIALDVVRAMSAEVEGAVVGVGTVLTPAQLAEAEAAGAAFAVAPGATDRLLDAAGAVPLLPGAATPSESMRLLERGYTLQKFFPAEPSGGAAYLGALASPLPQVRFCPTGGITAETAGDYLRLRNVAAVGGSWMAPARLVSTADWFGIERLARQAVHALG</sequence>
<dbReference type="PANTHER" id="PTHR30246:SF1">
    <property type="entry name" value="2-DEHYDRO-3-DEOXY-6-PHOSPHOGALACTONATE ALDOLASE-RELATED"/>
    <property type="match status" value="1"/>
</dbReference>